<name>A0A401FQ77_9BACT</name>
<dbReference type="Gene3D" id="3.30.700.10">
    <property type="entry name" value="Glycoprotein, Type 4 Pilin"/>
    <property type="match status" value="1"/>
</dbReference>
<dbReference type="InterPro" id="IPR045584">
    <property type="entry name" value="Pilin-like"/>
</dbReference>
<dbReference type="PROSITE" id="PS00409">
    <property type="entry name" value="PROKAR_NTER_METHYL"/>
    <property type="match status" value="1"/>
</dbReference>
<evidence type="ECO:0000256" key="1">
    <source>
        <dbReference type="SAM" id="Phobius"/>
    </source>
</evidence>
<dbReference type="Pfam" id="PF07963">
    <property type="entry name" value="N_methyl"/>
    <property type="match status" value="1"/>
</dbReference>
<keyword evidence="1" id="KW-1133">Transmembrane helix</keyword>
<dbReference type="SUPFAM" id="SSF54523">
    <property type="entry name" value="Pili subunits"/>
    <property type="match status" value="1"/>
</dbReference>
<dbReference type="InterPro" id="IPR012902">
    <property type="entry name" value="N_methyl_site"/>
</dbReference>
<organism evidence="2 3">
    <name type="scientific">Desulfonema ishimotonii</name>
    <dbReference type="NCBI Taxonomy" id="45657"/>
    <lineage>
        <taxon>Bacteria</taxon>
        <taxon>Pseudomonadati</taxon>
        <taxon>Thermodesulfobacteriota</taxon>
        <taxon>Desulfobacteria</taxon>
        <taxon>Desulfobacterales</taxon>
        <taxon>Desulfococcaceae</taxon>
        <taxon>Desulfonema</taxon>
    </lineage>
</organism>
<reference evidence="3" key="1">
    <citation type="submission" date="2017-11" db="EMBL/GenBank/DDBJ databases">
        <authorList>
            <person name="Watanabe M."/>
            <person name="Kojima H."/>
        </authorList>
    </citation>
    <scope>NUCLEOTIDE SEQUENCE [LARGE SCALE GENOMIC DNA]</scope>
    <source>
        <strain evidence="3">Tokyo 01</strain>
    </source>
</reference>
<reference evidence="3" key="2">
    <citation type="submission" date="2019-01" db="EMBL/GenBank/DDBJ databases">
        <title>Genome sequence of Desulfonema ishimotonii strain Tokyo 01.</title>
        <authorList>
            <person name="Fukui M."/>
        </authorList>
    </citation>
    <scope>NUCLEOTIDE SEQUENCE [LARGE SCALE GENOMIC DNA]</scope>
    <source>
        <strain evidence="3">Tokyo 01</strain>
    </source>
</reference>
<evidence type="ECO:0008006" key="4">
    <source>
        <dbReference type="Google" id="ProtNLM"/>
    </source>
</evidence>
<dbReference type="NCBIfam" id="TIGR02532">
    <property type="entry name" value="IV_pilin_GFxxxE"/>
    <property type="match status" value="1"/>
</dbReference>
<keyword evidence="1" id="KW-0812">Transmembrane</keyword>
<sequence>MGKNIFTNQKGFTLIEVIAVLIILGILAAVAVPKYFDVSDEARKKAYDSALSQGMSLCSLAYGKAALTAGGDPTLDQVFQALAGDENSDASVITTTAGATSGASGGSTEDGSDTGISIAGDFDFTFTKDTGAGANGGIRIVVTPKKWAFEEGQEIEDRTRTWLKP</sequence>
<dbReference type="EMBL" id="BEXT01000001">
    <property type="protein sequence ID" value="GBC59127.1"/>
    <property type="molecule type" value="Genomic_DNA"/>
</dbReference>
<gene>
    <name evidence="2" type="ORF">DENIS_0063</name>
</gene>
<protein>
    <recommendedName>
        <fullName evidence="4">Prepilin-type N-terminal cleavage/methylation domain-containing protein</fullName>
    </recommendedName>
</protein>
<dbReference type="Proteomes" id="UP000288096">
    <property type="component" value="Unassembled WGS sequence"/>
</dbReference>
<keyword evidence="1" id="KW-0472">Membrane</keyword>
<dbReference type="AlphaFoldDB" id="A0A401FQ77"/>
<evidence type="ECO:0000313" key="3">
    <source>
        <dbReference type="Proteomes" id="UP000288096"/>
    </source>
</evidence>
<evidence type="ECO:0000313" key="2">
    <source>
        <dbReference type="EMBL" id="GBC59127.1"/>
    </source>
</evidence>
<proteinExistence type="predicted"/>
<feature type="transmembrane region" description="Helical" evidence="1">
    <location>
        <begin position="12"/>
        <end position="36"/>
    </location>
</feature>
<comment type="caution">
    <text evidence="2">The sequence shown here is derived from an EMBL/GenBank/DDBJ whole genome shotgun (WGS) entry which is preliminary data.</text>
</comment>
<accession>A0A401FQ77</accession>
<keyword evidence="3" id="KW-1185">Reference proteome</keyword>
<dbReference type="RefSeq" id="WP_124326666.1">
    <property type="nucleotide sequence ID" value="NZ_BEXT01000001.1"/>
</dbReference>